<evidence type="ECO:0000313" key="3">
    <source>
        <dbReference type="Proteomes" id="UP001189429"/>
    </source>
</evidence>
<reference evidence="2" key="1">
    <citation type="submission" date="2023-10" db="EMBL/GenBank/DDBJ databases">
        <authorList>
            <person name="Chen Y."/>
            <person name="Shah S."/>
            <person name="Dougan E. K."/>
            <person name="Thang M."/>
            <person name="Chan C."/>
        </authorList>
    </citation>
    <scope>NUCLEOTIDE SEQUENCE [LARGE SCALE GENOMIC DNA]</scope>
</reference>
<dbReference type="EMBL" id="CAUYUJ010011018">
    <property type="protein sequence ID" value="CAK0830779.1"/>
    <property type="molecule type" value="Genomic_DNA"/>
</dbReference>
<name>A0ABN9SFD9_9DINO</name>
<keyword evidence="3" id="KW-1185">Reference proteome</keyword>
<keyword evidence="1" id="KW-0472">Membrane</keyword>
<comment type="caution">
    <text evidence="2">The sequence shown here is derived from an EMBL/GenBank/DDBJ whole genome shotgun (WGS) entry which is preliminary data.</text>
</comment>
<dbReference type="Proteomes" id="UP001189429">
    <property type="component" value="Unassembled WGS sequence"/>
</dbReference>
<keyword evidence="1" id="KW-0812">Transmembrane</keyword>
<feature type="transmembrane region" description="Helical" evidence="1">
    <location>
        <begin position="49"/>
        <end position="67"/>
    </location>
</feature>
<protein>
    <recommendedName>
        <fullName evidence="4">EamA domain-containing protein</fullName>
    </recommendedName>
</protein>
<keyword evidence="1" id="KW-1133">Transmembrane helix</keyword>
<evidence type="ECO:0000313" key="2">
    <source>
        <dbReference type="EMBL" id="CAK0830779.1"/>
    </source>
</evidence>
<accession>A0ABN9SFD9</accession>
<feature type="transmembrane region" description="Helical" evidence="1">
    <location>
        <begin position="107"/>
        <end position="124"/>
    </location>
</feature>
<feature type="transmembrane region" description="Helical" evidence="1">
    <location>
        <begin position="12"/>
        <end position="37"/>
    </location>
</feature>
<sequence>MMNLASRSLKDLPPVTLCLFNDVVAVAFGMTWSLLLTPDESPFPVSEDLSTMLVVVSALVGWVGLLSNVKGYQSVSVSAVASIAGYVSVPLSYASQVFMFGQMPDRWSTVGTFLICVINVAATVQKWRAMSAAAKSDSDYARLPHSCDGTEKADLHVPSLKDVGVGA</sequence>
<evidence type="ECO:0008006" key="4">
    <source>
        <dbReference type="Google" id="ProtNLM"/>
    </source>
</evidence>
<evidence type="ECO:0000256" key="1">
    <source>
        <dbReference type="SAM" id="Phobius"/>
    </source>
</evidence>
<proteinExistence type="predicted"/>
<gene>
    <name evidence="2" type="ORF">PCOR1329_LOCUS29316</name>
</gene>
<feature type="transmembrane region" description="Helical" evidence="1">
    <location>
        <begin position="79"/>
        <end position="101"/>
    </location>
</feature>
<organism evidence="2 3">
    <name type="scientific">Prorocentrum cordatum</name>
    <dbReference type="NCBI Taxonomy" id="2364126"/>
    <lineage>
        <taxon>Eukaryota</taxon>
        <taxon>Sar</taxon>
        <taxon>Alveolata</taxon>
        <taxon>Dinophyceae</taxon>
        <taxon>Prorocentrales</taxon>
        <taxon>Prorocentraceae</taxon>
        <taxon>Prorocentrum</taxon>
    </lineage>
</organism>